<feature type="domain" description="Multidrug resistance protein MdtA-like C-terminal permuted SH3" evidence="7">
    <location>
        <begin position="352"/>
        <end position="413"/>
    </location>
</feature>
<dbReference type="PANTHER" id="PTHR30158">
    <property type="entry name" value="ACRA/E-RELATED COMPONENT OF DRUG EFFLUX TRANSPORTER"/>
    <property type="match status" value="1"/>
</dbReference>
<sequence>MNQNRSYALLRSSLLLAALWLVGCAGKETSKAGEKAAAAPPPTVVATEVLQKSVPIYGEYVARTAASQTVDLRARVEGFLERAFFKEGSFVEKGTLLFTIDKRSYEAELQAARAQLSRAQADLIQAQQQVRSLKAQAELASADAQRTRTLRDLTRAQALEQEGALSERDLDVAVANERAAAAEVEARQATLRDTALNQRVAIDQAKAAVEAAKSAVRQAELKVSYTEIRAPISGIIGRIQSYPGNLVGKGESTLLATISAVDPLKVDFSISEADYLRFARRNRPNTPATPQFELLLADGSSYSYKGRFNSVDRAVNLQTGTLQLQALFPNPERLLRDGQFGRVRVPIENRPNAVLVPQRSVQEVQGNKTVLVVGTQNKVALRSVTLGPSYQSFYVVEAGIQPGERVIVEGLQKARPGLPVTLAANPVATGGQR</sequence>
<evidence type="ECO:0000256" key="2">
    <source>
        <dbReference type="ARBA" id="ARBA00009477"/>
    </source>
</evidence>
<dbReference type="EMBL" id="CP063845">
    <property type="protein sequence ID" value="UFP93055.1"/>
    <property type="molecule type" value="Genomic_DNA"/>
</dbReference>
<dbReference type="Pfam" id="PF25967">
    <property type="entry name" value="RND-MFP_C"/>
    <property type="match status" value="1"/>
</dbReference>
<gene>
    <name evidence="8" type="ORF">ISF26_14695</name>
</gene>
<reference evidence="8 9" key="1">
    <citation type="journal article" date="2021" name="Genome Biol. Evol.">
        <title>Complete Genome Sequencing of a Novel Gloeobacter Species from a Waterfall Cave in Mexico.</title>
        <authorList>
            <person name="Saw J.H."/>
            <person name="Cardona T."/>
            <person name="Montejano G."/>
        </authorList>
    </citation>
    <scope>NUCLEOTIDE SEQUENCE [LARGE SCALE GENOMIC DNA]</scope>
    <source>
        <strain evidence="8">MG652769</strain>
    </source>
</reference>
<dbReference type="SUPFAM" id="SSF111369">
    <property type="entry name" value="HlyD-like secretion proteins"/>
    <property type="match status" value="2"/>
</dbReference>
<keyword evidence="4" id="KW-0732">Signal</keyword>
<evidence type="ECO:0000313" key="9">
    <source>
        <dbReference type="Proteomes" id="UP001054846"/>
    </source>
</evidence>
<feature type="chain" id="PRO_5047429147" evidence="4">
    <location>
        <begin position="28"/>
        <end position="433"/>
    </location>
</feature>
<dbReference type="RefSeq" id="WP_230840061.1">
    <property type="nucleotide sequence ID" value="NZ_CP063845.1"/>
</dbReference>
<dbReference type="PROSITE" id="PS51257">
    <property type="entry name" value="PROKAR_LIPOPROTEIN"/>
    <property type="match status" value="1"/>
</dbReference>
<name>A0ABY3PHC2_9CYAN</name>
<dbReference type="InterPro" id="IPR058625">
    <property type="entry name" value="MdtA-like_BSH"/>
</dbReference>
<dbReference type="Pfam" id="PF25917">
    <property type="entry name" value="BSH_RND"/>
    <property type="match status" value="1"/>
</dbReference>
<keyword evidence="9" id="KW-1185">Reference proteome</keyword>
<dbReference type="InterPro" id="IPR058627">
    <property type="entry name" value="MdtA-like_C"/>
</dbReference>
<comment type="subcellular location">
    <subcellularLocation>
        <location evidence="1">Cell envelope</location>
    </subcellularLocation>
</comment>
<proteinExistence type="inferred from homology"/>
<evidence type="ECO:0000256" key="4">
    <source>
        <dbReference type="SAM" id="SignalP"/>
    </source>
</evidence>
<dbReference type="NCBIfam" id="TIGR01730">
    <property type="entry name" value="RND_mfp"/>
    <property type="match status" value="1"/>
</dbReference>
<comment type="similarity">
    <text evidence="2">Belongs to the membrane fusion protein (MFP) (TC 8.A.1) family.</text>
</comment>
<evidence type="ECO:0000259" key="5">
    <source>
        <dbReference type="Pfam" id="PF25917"/>
    </source>
</evidence>
<feature type="coiled-coil region" evidence="3">
    <location>
        <begin position="172"/>
        <end position="222"/>
    </location>
</feature>
<dbReference type="Proteomes" id="UP001054846">
    <property type="component" value="Chromosome"/>
</dbReference>
<evidence type="ECO:0000259" key="6">
    <source>
        <dbReference type="Pfam" id="PF25944"/>
    </source>
</evidence>
<feature type="domain" description="Multidrug resistance protein MdtA-like beta-barrel" evidence="6">
    <location>
        <begin position="263"/>
        <end position="346"/>
    </location>
</feature>
<keyword evidence="3" id="KW-0175">Coiled coil</keyword>
<dbReference type="InterPro" id="IPR058626">
    <property type="entry name" value="MdtA-like_b-barrel"/>
</dbReference>
<accession>A0ABY3PHC2</accession>
<feature type="coiled-coil region" evidence="3">
    <location>
        <begin position="102"/>
        <end position="143"/>
    </location>
</feature>
<feature type="domain" description="Multidrug resistance protein MdtA-like barrel-sandwich hybrid" evidence="5">
    <location>
        <begin position="69"/>
        <end position="258"/>
    </location>
</feature>
<evidence type="ECO:0000259" key="7">
    <source>
        <dbReference type="Pfam" id="PF25967"/>
    </source>
</evidence>
<dbReference type="Gene3D" id="2.40.50.100">
    <property type="match status" value="2"/>
</dbReference>
<feature type="signal peptide" evidence="4">
    <location>
        <begin position="1"/>
        <end position="27"/>
    </location>
</feature>
<evidence type="ECO:0000256" key="3">
    <source>
        <dbReference type="SAM" id="Coils"/>
    </source>
</evidence>
<organism evidence="8 9">
    <name type="scientific">Gloeobacter morelensis MG652769</name>
    <dbReference type="NCBI Taxonomy" id="2781736"/>
    <lineage>
        <taxon>Bacteria</taxon>
        <taxon>Bacillati</taxon>
        <taxon>Cyanobacteriota</taxon>
        <taxon>Cyanophyceae</taxon>
        <taxon>Gloeobacterales</taxon>
        <taxon>Gloeobacteraceae</taxon>
        <taxon>Gloeobacter</taxon>
        <taxon>Gloeobacter morelensis</taxon>
    </lineage>
</organism>
<dbReference type="Pfam" id="PF25944">
    <property type="entry name" value="Beta-barrel_RND"/>
    <property type="match status" value="1"/>
</dbReference>
<evidence type="ECO:0000256" key="1">
    <source>
        <dbReference type="ARBA" id="ARBA00004196"/>
    </source>
</evidence>
<protein>
    <submittedName>
        <fullName evidence="8">Efflux RND transporter periplasmic adaptor subunit</fullName>
    </submittedName>
</protein>
<dbReference type="Gene3D" id="1.10.287.470">
    <property type="entry name" value="Helix hairpin bin"/>
    <property type="match status" value="3"/>
</dbReference>
<dbReference type="Gene3D" id="2.40.30.170">
    <property type="match status" value="1"/>
</dbReference>
<dbReference type="InterPro" id="IPR006143">
    <property type="entry name" value="RND_pump_MFP"/>
</dbReference>
<evidence type="ECO:0000313" key="8">
    <source>
        <dbReference type="EMBL" id="UFP93055.1"/>
    </source>
</evidence>
<dbReference type="Gene3D" id="2.40.420.20">
    <property type="match status" value="1"/>
</dbReference>